<dbReference type="KEGG" id="mpd:MCP_2582"/>
<protein>
    <submittedName>
        <fullName evidence="2">Uncharacterized protein</fullName>
    </submittedName>
</protein>
<dbReference type="SMR" id="D1Z1T2"/>
<evidence type="ECO:0000313" key="2">
    <source>
        <dbReference type="EMBL" id="BAI62654.1"/>
    </source>
</evidence>
<keyword evidence="1" id="KW-0472">Membrane</keyword>
<keyword evidence="1" id="KW-1133">Transmembrane helix</keyword>
<proteinExistence type="predicted"/>
<reference evidence="3" key="3">
    <citation type="journal article" date="2011" name="PLoS ONE">
        <title>Genome sequence of a mesophilic hydrogenotrophic methanogen Methanocella paludicola, the first cultivated representative of the order Methanocellales.</title>
        <authorList>
            <person name="Sakai S."/>
            <person name="Takaki Y."/>
            <person name="Shimamura S."/>
            <person name="Sekine M."/>
            <person name="Tajima T."/>
            <person name="Kosugi H."/>
            <person name="Ichikawa N."/>
            <person name="Tasumi E."/>
            <person name="Hiraki A.T."/>
            <person name="Shimizu A."/>
            <person name="Kato Y."/>
            <person name="Nishiko R."/>
            <person name="Mori K."/>
            <person name="Fujita N."/>
            <person name="Imachi H."/>
            <person name="Takai K."/>
        </authorList>
    </citation>
    <scope>NUCLEOTIDE SEQUENCE [LARGE SCALE GENOMIC DNA]</scope>
    <source>
        <strain evidence="3">DSM 17711 / JCM 13418 / NBRC 101707 / SANAE</strain>
    </source>
</reference>
<dbReference type="EMBL" id="AP011532">
    <property type="protein sequence ID" value="BAI62654.1"/>
    <property type="molecule type" value="Genomic_DNA"/>
</dbReference>
<gene>
    <name evidence="2" type="ordered locus">MCP_2582</name>
</gene>
<sequence>MKTMNTVSVNTTQLFGIVLGLLVTVAAIIVNVRLFGSDLSLINVASYITLGGLVVLSMMIAVKD</sequence>
<keyword evidence="3" id="KW-1185">Reference proteome</keyword>
<dbReference type="AlphaFoldDB" id="D1Z1T2"/>
<feature type="transmembrane region" description="Helical" evidence="1">
    <location>
        <begin position="41"/>
        <end position="62"/>
    </location>
</feature>
<organism evidence="2 3">
    <name type="scientific">Methanocella paludicola (strain DSM 17711 / JCM 13418 / NBRC 101707 / SANAE)</name>
    <dbReference type="NCBI Taxonomy" id="304371"/>
    <lineage>
        <taxon>Archaea</taxon>
        <taxon>Methanobacteriati</taxon>
        <taxon>Methanobacteriota</taxon>
        <taxon>Stenosarchaea group</taxon>
        <taxon>Methanomicrobia</taxon>
        <taxon>Methanocellales</taxon>
        <taxon>Methanocellaceae</taxon>
        <taxon>Methanocella</taxon>
    </lineage>
</organism>
<evidence type="ECO:0000313" key="3">
    <source>
        <dbReference type="Proteomes" id="UP000001882"/>
    </source>
</evidence>
<feature type="transmembrane region" description="Helical" evidence="1">
    <location>
        <begin position="12"/>
        <end position="35"/>
    </location>
</feature>
<dbReference type="eggNOG" id="arCOG13257">
    <property type="taxonomic scope" value="Archaea"/>
</dbReference>
<keyword evidence="1" id="KW-0812">Transmembrane</keyword>
<dbReference type="InParanoid" id="D1Z1T2"/>
<name>D1Z1T2_METPS</name>
<dbReference type="Proteomes" id="UP000001882">
    <property type="component" value="Chromosome"/>
</dbReference>
<evidence type="ECO:0000256" key="1">
    <source>
        <dbReference type="SAM" id="Phobius"/>
    </source>
</evidence>
<accession>D1Z1T2</accession>
<reference evidence="2 3" key="1">
    <citation type="journal article" date="2007" name="Appl. Environ. Microbiol.">
        <title>Isolation of key methanogens for global methane emission from rice paddy fields: a novel isolate affiliated with the clone cluster rice cluster I.</title>
        <authorList>
            <person name="Sakai S."/>
            <person name="Imachi H."/>
            <person name="Sekiguchi Y."/>
            <person name="Ohashi A."/>
            <person name="Harada H."/>
            <person name="Kamagata Y."/>
        </authorList>
    </citation>
    <scope>NUCLEOTIDE SEQUENCE [LARGE SCALE GENOMIC DNA]</scope>
    <source>
        <strain evidence="3">DSM 17711 / JCM 13418 / NBRC 101707 / SANAE</strain>
    </source>
</reference>
<reference evidence="2 3" key="2">
    <citation type="journal article" date="2008" name="Int. J. Syst. Evol. Microbiol.">
        <title>Methanocella paludicola gen. nov., sp. nov., a methane-producing archaeon, the first isolate of the lineage 'Rice Cluster I', and proposal of the new archaeal order Methanocellales ord. nov.</title>
        <authorList>
            <person name="Sakai S."/>
            <person name="Imachi H."/>
            <person name="Hanada S."/>
            <person name="Ohashi A."/>
            <person name="Harada H."/>
            <person name="Kamagata Y."/>
        </authorList>
    </citation>
    <scope>NUCLEOTIDE SEQUENCE [LARGE SCALE GENOMIC DNA]</scope>
    <source>
        <strain evidence="3">DSM 17711 / JCM 13418 / NBRC 101707 / SANAE</strain>
    </source>
</reference>